<proteinExistence type="predicted"/>
<evidence type="ECO:0000313" key="2">
    <source>
        <dbReference type="EMBL" id="CAF4485196.1"/>
    </source>
</evidence>
<dbReference type="EMBL" id="CAJNOK010063763">
    <property type="protein sequence ID" value="CAF1644816.1"/>
    <property type="molecule type" value="Genomic_DNA"/>
</dbReference>
<sequence>MSGNCRRRFTLNFSDYPLSIQETLDANFLNFELSNSNSWTPHNLRYCAWSPIVDARVKQCAKAYDEENELVPNDRFRPTEKPVYVVAEIETKHLNTANNLLC</sequence>
<accession>A0A8S2XA17</accession>
<dbReference type="Proteomes" id="UP000682733">
    <property type="component" value="Unassembled WGS sequence"/>
</dbReference>
<dbReference type="Proteomes" id="UP000677228">
    <property type="component" value="Unassembled WGS sequence"/>
</dbReference>
<evidence type="ECO:0000313" key="3">
    <source>
        <dbReference type="Proteomes" id="UP000682733"/>
    </source>
</evidence>
<evidence type="ECO:0000313" key="1">
    <source>
        <dbReference type="EMBL" id="CAF1644816.1"/>
    </source>
</evidence>
<name>A0A8S2XA17_9BILA</name>
<dbReference type="AlphaFoldDB" id="A0A8S2XA17"/>
<protein>
    <submittedName>
        <fullName evidence="2">Uncharacterized protein</fullName>
    </submittedName>
</protein>
<gene>
    <name evidence="1" type="ORF">OVA965_LOCUS44487</name>
    <name evidence="2" type="ORF">TMI583_LOCUS47321</name>
</gene>
<comment type="caution">
    <text evidence="2">The sequence shown here is derived from an EMBL/GenBank/DDBJ whole genome shotgun (WGS) entry which is preliminary data.</text>
</comment>
<dbReference type="EMBL" id="CAJOBA010091190">
    <property type="protein sequence ID" value="CAF4485196.1"/>
    <property type="molecule type" value="Genomic_DNA"/>
</dbReference>
<organism evidence="2 3">
    <name type="scientific">Didymodactylos carnosus</name>
    <dbReference type="NCBI Taxonomy" id="1234261"/>
    <lineage>
        <taxon>Eukaryota</taxon>
        <taxon>Metazoa</taxon>
        <taxon>Spiralia</taxon>
        <taxon>Gnathifera</taxon>
        <taxon>Rotifera</taxon>
        <taxon>Eurotatoria</taxon>
        <taxon>Bdelloidea</taxon>
        <taxon>Philodinida</taxon>
        <taxon>Philodinidae</taxon>
        <taxon>Didymodactylos</taxon>
    </lineage>
</organism>
<reference evidence="2" key="1">
    <citation type="submission" date="2021-02" db="EMBL/GenBank/DDBJ databases">
        <authorList>
            <person name="Nowell W R."/>
        </authorList>
    </citation>
    <scope>NUCLEOTIDE SEQUENCE</scope>
</reference>